<feature type="binding site" evidence="6">
    <location>
        <position position="311"/>
    </location>
    <ligand>
        <name>alpha-maltose 1-phosphate</name>
        <dbReference type="ChEBI" id="CHEBI:63576"/>
    </ligand>
</feature>
<evidence type="ECO:0000256" key="4">
    <source>
        <dbReference type="ARBA" id="ARBA00023277"/>
    </source>
</evidence>
<keyword evidence="2 6" id="KW-0328">Glycosyltransferase</keyword>
<dbReference type="GO" id="GO:0016758">
    <property type="term" value="F:hexosyltransferase activity"/>
    <property type="evidence" value="ECO:0007669"/>
    <property type="project" value="UniProtKB-UniRule"/>
</dbReference>
<feature type="region of interest" description="Disordered" evidence="7">
    <location>
        <begin position="248"/>
        <end position="272"/>
    </location>
</feature>
<keyword evidence="3 6" id="KW-0808">Transferase</keyword>
<proteinExistence type="inferred from homology"/>
<evidence type="ECO:0000256" key="7">
    <source>
        <dbReference type="SAM" id="MobiDB-lite"/>
    </source>
</evidence>
<dbReference type="InterPro" id="IPR006047">
    <property type="entry name" value="GH13_cat_dom"/>
</dbReference>
<evidence type="ECO:0000313" key="10">
    <source>
        <dbReference type="Proteomes" id="UP000248168"/>
    </source>
</evidence>
<dbReference type="CDD" id="cd11344">
    <property type="entry name" value="AmyAc_GlgE_like"/>
    <property type="match status" value="1"/>
</dbReference>
<dbReference type="EC" id="2.4.99.16" evidence="6"/>
<dbReference type="InParanoid" id="A0A330L7L5"/>
<comment type="subunit">
    <text evidence="1 6">Homodimer.</text>
</comment>
<dbReference type="AlphaFoldDB" id="A0A330L7L5"/>
<dbReference type="Proteomes" id="UP000248168">
    <property type="component" value="Unassembled WGS sequence"/>
</dbReference>
<keyword evidence="4 6" id="KW-0119">Carbohydrate metabolism</keyword>
<evidence type="ECO:0000313" key="9">
    <source>
        <dbReference type="EMBL" id="SPP65241.1"/>
    </source>
</evidence>
<dbReference type="GO" id="GO:0030979">
    <property type="term" value="P:alpha-glucan biosynthetic process"/>
    <property type="evidence" value="ECO:0007669"/>
    <property type="project" value="UniProtKB-UniRule"/>
</dbReference>
<evidence type="ECO:0000256" key="6">
    <source>
        <dbReference type="HAMAP-Rule" id="MF_02124"/>
    </source>
</evidence>
<feature type="binding site" evidence="6">
    <location>
        <position position="251"/>
    </location>
    <ligand>
        <name>alpha-maltose 1-phosphate</name>
        <dbReference type="ChEBI" id="CHEBI:63576"/>
    </ligand>
</feature>
<comment type="function">
    <text evidence="6">Maltosyltransferase that uses maltose 1-phosphate (M1P) as the sugar donor to elongate linear or branched alpha-(1-&gt;4)-glucans. Is involved in a branched alpha-glucan biosynthetic pathway from trehalose, together with TreS, Mak and GlgB.</text>
</comment>
<keyword evidence="10" id="KW-1185">Reference proteome</keyword>
<dbReference type="InterPro" id="IPR021828">
    <property type="entry name" value="GlgE_dom_N/S"/>
</dbReference>
<dbReference type="Pfam" id="PF21702">
    <property type="entry name" value="GLGE_C"/>
    <property type="match status" value="1"/>
</dbReference>
<accession>A0A330L7L5</accession>
<organism evidence="9 10">
    <name type="scientific">Nitrospira lenta</name>
    <dbReference type="NCBI Taxonomy" id="1436998"/>
    <lineage>
        <taxon>Bacteria</taxon>
        <taxon>Pseudomonadati</taxon>
        <taxon>Nitrospirota</taxon>
        <taxon>Nitrospiria</taxon>
        <taxon>Nitrospirales</taxon>
        <taxon>Nitrospiraceae</taxon>
        <taxon>Nitrospira</taxon>
    </lineage>
</organism>
<feature type="binding site" evidence="6">
    <location>
        <begin position="524"/>
        <end position="525"/>
    </location>
    <ligand>
        <name>alpha-maltose 1-phosphate</name>
        <dbReference type="ChEBI" id="CHEBI:63576"/>
    </ligand>
</feature>
<dbReference type="Pfam" id="PF11896">
    <property type="entry name" value="GlgE_dom_N_S"/>
    <property type="match status" value="1"/>
</dbReference>
<comment type="catalytic activity">
    <reaction evidence="5 6">
        <text>alpha-maltose 1-phosphate + [(1-&gt;4)-alpha-D-glucosyl](n) = [(1-&gt;4)-alpha-D-glucosyl](n+2) + phosphate</text>
        <dbReference type="Rhea" id="RHEA:42692"/>
        <dbReference type="Rhea" id="RHEA-COMP:9584"/>
        <dbReference type="Rhea" id="RHEA-COMP:10183"/>
        <dbReference type="ChEBI" id="CHEBI:15444"/>
        <dbReference type="ChEBI" id="CHEBI:43474"/>
        <dbReference type="ChEBI" id="CHEBI:63576"/>
        <dbReference type="EC" id="2.4.99.16"/>
    </reaction>
</comment>
<dbReference type="Gene3D" id="2.60.40.1180">
    <property type="entry name" value="Golgi alpha-mannosidase II"/>
    <property type="match status" value="1"/>
</dbReference>
<evidence type="ECO:0000256" key="3">
    <source>
        <dbReference type="ARBA" id="ARBA00022679"/>
    </source>
</evidence>
<feature type="active site" description="Proton donor" evidence="6">
    <location>
        <position position="411"/>
    </location>
</feature>
<dbReference type="InterPro" id="IPR013780">
    <property type="entry name" value="Glyco_hydro_b"/>
</dbReference>
<feature type="binding site" evidence="6">
    <location>
        <position position="346"/>
    </location>
    <ligand>
        <name>alpha-maltose 1-phosphate</name>
        <dbReference type="ChEBI" id="CHEBI:63576"/>
    </ligand>
</feature>
<dbReference type="EMBL" id="OUNR01000016">
    <property type="protein sequence ID" value="SPP65241.1"/>
    <property type="molecule type" value="Genomic_DNA"/>
</dbReference>
<dbReference type="InterPro" id="IPR026585">
    <property type="entry name" value="GlgE"/>
</dbReference>
<protein>
    <recommendedName>
        <fullName evidence="6">Alpha-1,4-glucan:maltose-1-phosphate maltosyltransferase</fullName>
        <shortName evidence="6">GMPMT</shortName>
        <ecNumber evidence="6">2.4.99.16</ecNumber>
    </recommendedName>
    <alternativeName>
        <fullName evidence="6">(1-&gt;4)-alpha-D-glucan:maltose-1-phosphate alpha-D-maltosyltransferase</fullName>
    </alternativeName>
</protein>
<evidence type="ECO:0000256" key="1">
    <source>
        <dbReference type="ARBA" id="ARBA00011738"/>
    </source>
</evidence>
<dbReference type="InterPro" id="IPR013783">
    <property type="entry name" value="Ig-like_fold"/>
</dbReference>
<comment type="similarity">
    <text evidence="6">Belongs to the glycosyl hydrolase 13 family. GlgE subfamily.</text>
</comment>
<evidence type="ECO:0000256" key="2">
    <source>
        <dbReference type="ARBA" id="ARBA00022676"/>
    </source>
</evidence>
<dbReference type="Gene3D" id="3.20.20.80">
    <property type="entry name" value="Glycosidases"/>
    <property type="match status" value="1"/>
</dbReference>
<gene>
    <name evidence="6 9" type="primary">glgE</name>
    <name evidence="9" type="ORF">NITLEN_30155</name>
</gene>
<name>A0A330L7L5_9BACT</name>
<evidence type="ECO:0000259" key="8">
    <source>
        <dbReference type="SMART" id="SM00642"/>
    </source>
</evidence>
<dbReference type="Gene3D" id="1.20.58.80">
    <property type="entry name" value="Phosphotransferase system, lactose/cellobiose-type IIA subunit"/>
    <property type="match status" value="1"/>
</dbReference>
<dbReference type="InterPro" id="IPR017853">
    <property type="entry name" value="GH"/>
</dbReference>
<dbReference type="SMART" id="SM00642">
    <property type="entry name" value="Aamy"/>
    <property type="match status" value="1"/>
</dbReference>
<dbReference type="Gene3D" id="2.60.40.10">
    <property type="entry name" value="Immunoglobulins"/>
    <property type="match status" value="1"/>
</dbReference>
<evidence type="ECO:0000256" key="5">
    <source>
        <dbReference type="ARBA" id="ARBA00048735"/>
    </source>
</evidence>
<feature type="domain" description="Glycosyl hydrolase family 13 catalytic" evidence="8">
    <location>
        <begin position="199"/>
        <end position="534"/>
    </location>
</feature>
<dbReference type="HAMAP" id="MF_02124">
    <property type="entry name" value="GlgE"/>
    <property type="match status" value="1"/>
</dbReference>
<reference evidence="10" key="1">
    <citation type="submission" date="2018-04" db="EMBL/GenBank/DDBJ databases">
        <authorList>
            <person name="Lucker S."/>
            <person name="Sakoula D."/>
        </authorList>
    </citation>
    <scope>NUCLEOTIDE SEQUENCE [LARGE SCALE GENOMIC DNA]</scope>
</reference>
<feature type="binding site" evidence="6">
    <location>
        <position position="383"/>
    </location>
    <ligand>
        <name>alpha-maltose 1-phosphate</name>
        <dbReference type="ChEBI" id="CHEBI:63576"/>
    </ligand>
</feature>
<feature type="active site" description="Nucleophile" evidence="6">
    <location>
        <position position="382"/>
    </location>
</feature>
<sequence length="664" mass="76768">MRDDRGRQRVIIEGVRPAVDGGRFPIKRTIGDELIVEADVFADGHDALAVALRYRAESVPQWTEIPMEAIGNDRWRAAFPLSNIGQYRYTVTGWVDHFLTWRRDLIKKRDANQDLRLDLLIGAQLIEKAATQAPKEVEQALSRWVKELRATDAPEADRIRAALSAELAGIMAKHPDRAQASLYEVEFAVIVDREKARYSTWYEMFPRSCSTKPGVHGTFKDCEKRLPYIASMGFDVLYLPPIHPIGKTHRKGKNNAPTSRPEDHGSPWAIGSPDGGHTAIHPALGTLKDFRRLMERARTHDIEIAMDIAFQCSPDHPYVKEHREWFRIRPDGTVQYAENPPKKYQDIFPLEFETDQWRALWDELKQVVDYWIEQGIRIFRVDNPHTKPFPFWEWLIGEVKRTHPDVVFLAEAFTRPKVMNRLAKIGFSQSYNYFPWRTTKAELTQYFTELTQSDVREYLRPNLWPNTPDILTEQLQHGGRPVFMSRLVLAATLGASYGIYGPAYELGEHLPREAGSEEYADSEKYEIKRWDLDRPDSLQEFIGCVNRIRRDNPALQRDGSLRFHAIANEQLLCYSKRTADGSNVILVVVNLSPHHVHSGWLELDLASLGLDADQPFQVEDLLTHAHYLWQGERNYIEVNPHSAPAHIFRIRRRVRTEQDFDYFL</sequence>
<dbReference type="OrthoDB" id="9805159at2"/>
<feature type="site" description="Transition state stabilizer" evidence="6">
    <location>
        <position position="469"/>
    </location>
</feature>
<dbReference type="Pfam" id="PF00128">
    <property type="entry name" value="Alpha-amylase"/>
    <property type="match status" value="1"/>
</dbReference>
<dbReference type="GO" id="GO:0004553">
    <property type="term" value="F:hydrolase activity, hydrolyzing O-glycosyl compounds"/>
    <property type="evidence" value="ECO:0007669"/>
    <property type="project" value="InterPro"/>
</dbReference>
<dbReference type="InterPro" id="IPR049171">
    <property type="entry name" value="GLGE_C"/>
</dbReference>
<dbReference type="SUPFAM" id="SSF51445">
    <property type="entry name" value="(Trans)glycosidases"/>
    <property type="match status" value="1"/>
</dbReference>
<dbReference type="PANTHER" id="PTHR47786">
    <property type="entry name" value="ALPHA-1,4-GLUCAN:MALTOSE-1-PHOSPHATE MALTOSYLTRANSFERASE"/>
    <property type="match status" value="1"/>
</dbReference>
<dbReference type="PANTHER" id="PTHR47786:SF2">
    <property type="entry name" value="GLYCOSYL HYDROLASE FAMILY 13 CATALYTIC DOMAIN-CONTAINING PROTEIN"/>
    <property type="match status" value="1"/>
</dbReference>
<dbReference type="RefSeq" id="WP_121989553.1">
    <property type="nucleotide sequence ID" value="NZ_OUNR01000016.1"/>
</dbReference>